<dbReference type="Gene3D" id="3.40.50.2000">
    <property type="entry name" value="Glycogen Phosphorylase B"/>
    <property type="match status" value="2"/>
</dbReference>
<keyword evidence="4" id="KW-1185">Reference proteome</keyword>
<dbReference type="InterPro" id="IPR050194">
    <property type="entry name" value="Glycosyltransferase_grp1"/>
</dbReference>
<dbReference type="Pfam" id="PF00534">
    <property type="entry name" value="Glycos_transf_1"/>
    <property type="match status" value="1"/>
</dbReference>
<dbReference type="PANTHER" id="PTHR45947:SF13">
    <property type="entry name" value="TRANSFERASE"/>
    <property type="match status" value="1"/>
</dbReference>
<evidence type="ECO:0000313" key="3">
    <source>
        <dbReference type="EMBL" id="MFC7371385.1"/>
    </source>
</evidence>
<keyword evidence="3" id="KW-0328">Glycosyltransferase</keyword>
<evidence type="ECO:0000259" key="2">
    <source>
        <dbReference type="Pfam" id="PF13439"/>
    </source>
</evidence>
<evidence type="ECO:0000313" key="4">
    <source>
        <dbReference type="Proteomes" id="UP001596549"/>
    </source>
</evidence>
<dbReference type="InterPro" id="IPR001296">
    <property type="entry name" value="Glyco_trans_1"/>
</dbReference>
<dbReference type="EC" id="2.4.-.-" evidence="3"/>
<organism evidence="3 4">
    <name type="scientific">Fictibacillus iocasae</name>
    <dbReference type="NCBI Taxonomy" id="2715437"/>
    <lineage>
        <taxon>Bacteria</taxon>
        <taxon>Bacillati</taxon>
        <taxon>Bacillota</taxon>
        <taxon>Bacilli</taxon>
        <taxon>Bacillales</taxon>
        <taxon>Fictibacillaceae</taxon>
        <taxon>Fictibacillus</taxon>
    </lineage>
</organism>
<reference evidence="4" key="1">
    <citation type="journal article" date="2019" name="Int. J. Syst. Evol. Microbiol.">
        <title>The Global Catalogue of Microorganisms (GCM) 10K type strain sequencing project: providing services to taxonomists for standard genome sequencing and annotation.</title>
        <authorList>
            <consortium name="The Broad Institute Genomics Platform"/>
            <consortium name="The Broad Institute Genome Sequencing Center for Infectious Disease"/>
            <person name="Wu L."/>
            <person name="Ma J."/>
        </authorList>
    </citation>
    <scope>NUCLEOTIDE SEQUENCE [LARGE SCALE GENOMIC DNA]</scope>
    <source>
        <strain evidence="4">NBRC 106396</strain>
    </source>
</reference>
<dbReference type="Pfam" id="PF13439">
    <property type="entry name" value="Glyco_transf_4"/>
    <property type="match status" value="1"/>
</dbReference>
<comment type="caution">
    <text evidence="3">The sequence shown here is derived from an EMBL/GenBank/DDBJ whole genome shotgun (WGS) entry which is preliminary data.</text>
</comment>
<dbReference type="Proteomes" id="UP001596549">
    <property type="component" value="Unassembled WGS sequence"/>
</dbReference>
<accession>A0ABW2NPP8</accession>
<feature type="domain" description="Glycosyl transferase family 1" evidence="1">
    <location>
        <begin position="218"/>
        <end position="362"/>
    </location>
</feature>
<dbReference type="RefSeq" id="WP_379747905.1">
    <property type="nucleotide sequence ID" value="NZ_JBHTCP010000013.1"/>
</dbReference>
<evidence type="ECO:0000259" key="1">
    <source>
        <dbReference type="Pfam" id="PF00534"/>
    </source>
</evidence>
<dbReference type="SUPFAM" id="SSF53756">
    <property type="entry name" value="UDP-Glycosyltransferase/glycogen phosphorylase"/>
    <property type="match status" value="1"/>
</dbReference>
<keyword evidence="3" id="KW-0808">Transferase</keyword>
<gene>
    <name evidence="3" type="ORF">ACFQPF_06835</name>
</gene>
<proteinExistence type="predicted"/>
<dbReference type="GO" id="GO:0016757">
    <property type="term" value="F:glycosyltransferase activity"/>
    <property type="evidence" value="ECO:0007669"/>
    <property type="project" value="UniProtKB-KW"/>
</dbReference>
<dbReference type="InterPro" id="IPR028098">
    <property type="entry name" value="Glyco_trans_4-like_N"/>
</dbReference>
<dbReference type="EMBL" id="JBHTCP010000013">
    <property type="protein sequence ID" value="MFC7371385.1"/>
    <property type="molecule type" value="Genomic_DNA"/>
</dbReference>
<protein>
    <submittedName>
        <fullName evidence="3">Glycosyltransferase family 4 protein</fullName>
        <ecNumber evidence="3">2.4.-.-</ecNumber>
    </submittedName>
</protein>
<sequence length="398" mass="46201">MGDFIKILIVHNYYKQSGGEDKVVNEEINLLRKNGNKVITFFVKNEEINTDSFLEKIKLGIDTLWSNKSYREIKRILLKEKPDLVHFHNTVPLLSPSVYYACENLKIPVIQTLHNYRLACPSAMLLRDGEVCEKCIEGSLLNSLKYGCYRNSRIQTLPISSMLFTHRLLDTWNSRVDKYIALTNFAKNKFREIGIDENRINVKPNFINQNISKEVIIKENRIVFVGRISKEKGVHLLLEAWNNLSPKIEWKLDIIGDGPLLNKFRSEYGQIDNIQFHGLLKDYNVLDHMAKAKYVIIPSVWYEGFPMTIVESYSVNTPVISSNIGSLKEIVNNGITGFHFDNNDISSLEKVLQKALTYSNYQTMQKNVKHEFESKYTSEVNYKMLINTYKEVIKERKK</sequence>
<feature type="domain" description="Glycosyltransferase subfamily 4-like N-terminal" evidence="2">
    <location>
        <begin position="62"/>
        <end position="208"/>
    </location>
</feature>
<name>A0ABW2NPP8_9BACL</name>
<dbReference type="PANTHER" id="PTHR45947">
    <property type="entry name" value="SULFOQUINOVOSYL TRANSFERASE SQD2"/>
    <property type="match status" value="1"/>
</dbReference>
<dbReference type="CDD" id="cd03801">
    <property type="entry name" value="GT4_PimA-like"/>
    <property type="match status" value="1"/>
</dbReference>